<feature type="signal peptide" evidence="1">
    <location>
        <begin position="1"/>
        <end position="18"/>
    </location>
</feature>
<keyword evidence="1" id="KW-0732">Signal</keyword>
<name>A0AAD9KQQ0_RIDPI</name>
<dbReference type="EMBL" id="JAODUO010000708">
    <property type="protein sequence ID" value="KAK2175786.1"/>
    <property type="molecule type" value="Genomic_DNA"/>
</dbReference>
<dbReference type="Proteomes" id="UP001209878">
    <property type="component" value="Unassembled WGS sequence"/>
</dbReference>
<dbReference type="AlphaFoldDB" id="A0AAD9KQQ0"/>
<evidence type="ECO:0000313" key="3">
    <source>
        <dbReference type="Proteomes" id="UP001209878"/>
    </source>
</evidence>
<organism evidence="2 3">
    <name type="scientific">Ridgeia piscesae</name>
    <name type="common">Tubeworm</name>
    <dbReference type="NCBI Taxonomy" id="27915"/>
    <lineage>
        <taxon>Eukaryota</taxon>
        <taxon>Metazoa</taxon>
        <taxon>Spiralia</taxon>
        <taxon>Lophotrochozoa</taxon>
        <taxon>Annelida</taxon>
        <taxon>Polychaeta</taxon>
        <taxon>Sedentaria</taxon>
        <taxon>Canalipalpata</taxon>
        <taxon>Sabellida</taxon>
        <taxon>Siboglinidae</taxon>
        <taxon>Ridgeia</taxon>
    </lineage>
</organism>
<evidence type="ECO:0000256" key="1">
    <source>
        <dbReference type="SAM" id="SignalP"/>
    </source>
</evidence>
<proteinExistence type="predicted"/>
<feature type="chain" id="PRO_5042149711" evidence="1">
    <location>
        <begin position="19"/>
        <end position="114"/>
    </location>
</feature>
<comment type="caution">
    <text evidence="2">The sequence shown here is derived from an EMBL/GenBank/DDBJ whole genome shotgun (WGS) entry which is preliminary data.</text>
</comment>
<evidence type="ECO:0000313" key="2">
    <source>
        <dbReference type="EMBL" id="KAK2175786.1"/>
    </source>
</evidence>
<protein>
    <submittedName>
        <fullName evidence="2">Uncharacterized protein</fullName>
    </submittedName>
</protein>
<keyword evidence="3" id="KW-1185">Reference proteome</keyword>
<gene>
    <name evidence="2" type="ORF">NP493_708g03045</name>
</gene>
<sequence>MNTLRWFLLLYVFCVCTGACIARTVWRGAVTSQYSGRARQGRKLRTLERVMSRLSPSAVWQAMVNDKRATGGTAMSRGGRYRNDQDVAGRENIDFANVGKYRLIAHVYYEFTSS</sequence>
<accession>A0AAD9KQQ0</accession>
<reference evidence="2" key="1">
    <citation type="journal article" date="2023" name="Mol. Biol. Evol.">
        <title>Third-Generation Sequencing Reveals the Adaptive Role of the Epigenome in Three Deep-Sea Polychaetes.</title>
        <authorList>
            <person name="Perez M."/>
            <person name="Aroh O."/>
            <person name="Sun Y."/>
            <person name="Lan Y."/>
            <person name="Juniper S.K."/>
            <person name="Young C.R."/>
            <person name="Angers B."/>
            <person name="Qian P.Y."/>
        </authorList>
    </citation>
    <scope>NUCLEOTIDE SEQUENCE</scope>
    <source>
        <strain evidence="2">R07B-5</strain>
    </source>
</reference>